<name>A0A168CAI5_CORFA</name>
<sequence length="497" mass="55202">MAADDGDFPFDLSPDEERLLIRLVTDVETKKDSVAAAIDALPARSDFAPDAPIDDGRAPTAAEEDAAAESANTSTAALLRSTSSQISSPTLKRASECPEDTATEVQSAPVREDFEDEFDDHRSPLKRFRSFPRRPLTVSDLTSGAWCELQYWYTLSRLPGGRRTRTAAMQQGSALHQKLEDEVHTTVEVEVLSREDGFGVRLWNLIQGLRTLRGTGLTRELEIWGVVDGNLVNGVIDYLSYENPNPEFELELSQEEAQEEAKQAKVTDYFASTTPDKENKPEGPKVYIADVKTRGSLRKVPDSVLRPAKIQLLLYHRFLADLAAGHLDFYKVFRRYGLDPDAPFSDTFLAQMAGSHDEMLDTSPSSSWQSSEGGDLPYRSLRELLPLVEREVGLTFPAGLVSVGPMLRVEYVHRGDGFVIGHHDFAASRSALDGYVGAYMAWWRGERRAAGVSLDEAFKCRTCEFADTCTWRAAMDARRVQSVRERLRAAGSKKPAT</sequence>
<evidence type="ECO:0000256" key="3">
    <source>
        <dbReference type="ARBA" id="ARBA00011245"/>
    </source>
</evidence>
<evidence type="ECO:0000256" key="2">
    <source>
        <dbReference type="ARBA" id="ARBA00009797"/>
    </source>
</evidence>
<keyword evidence="4" id="KW-0408">Iron</keyword>
<evidence type="ECO:0000256" key="5">
    <source>
        <dbReference type="ARBA" id="ARBA00022722"/>
    </source>
</evidence>
<proteinExistence type="inferred from homology"/>
<keyword evidence="6" id="KW-0378">Hydrolase</keyword>
<dbReference type="GO" id="GO:0036297">
    <property type="term" value="P:interstrand cross-link repair"/>
    <property type="evidence" value="ECO:0007669"/>
    <property type="project" value="TreeGrafter"/>
</dbReference>
<comment type="subunit">
    <text evidence="3">Monomer.</text>
</comment>
<accession>A0A168CAI5</accession>
<feature type="region of interest" description="Disordered" evidence="7">
    <location>
        <begin position="38"/>
        <end position="106"/>
    </location>
</feature>
<dbReference type="GO" id="GO:0005634">
    <property type="term" value="C:nucleus"/>
    <property type="evidence" value="ECO:0007669"/>
    <property type="project" value="TreeGrafter"/>
</dbReference>
<comment type="caution">
    <text evidence="8">The sequence shown here is derived from an EMBL/GenBank/DDBJ whole genome shotgun (WGS) entry which is preliminary data.</text>
</comment>
<gene>
    <name evidence="8" type="ORF">ISF_01704</name>
</gene>
<keyword evidence="6" id="KW-0269">Exonuclease</keyword>
<dbReference type="EMBL" id="AZHB01000003">
    <property type="protein sequence ID" value="OAA71153.1"/>
    <property type="molecule type" value="Genomic_DNA"/>
</dbReference>
<dbReference type="PANTHER" id="PTHR14464">
    <property type="entry name" value="EXONUCLEASE V"/>
    <property type="match status" value="1"/>
</dbReference>
<evidence type="ECO:0000313" key="8">
    <source>
        <dbReference type="EMBL" id="OAA71153.1"/>
    </source>
</evidence>
<feature type="compositionally biased region" description="Low complexity" evidence="7">
    <location>
        <begin position="68"/>
        <end position="84"/>
    </location>
</feature>
<comment type="cofactor">
    <cofactor evidence="1">
        <name>[4Fe-4S] cluster</name>
        <dbReference type="ChEBI" id="CHEBI:49883"/>
    </cofactor>
</comment>
<evidence type="ECO:0000256" key="4">
    <source>
        <dbReference type="ARBA" id="ARBA00022485"/>
    </source>
</evidence>
<keyword evidence="5" id="KW-0540">Nuclease</keyword>
<dbReference type="GO" id="GO:0045145">
    <property type="term" value="F:single-stranded DNA 5'-3' DNA exonuclease activity"/>
    <property type="evidence" value="ECO:0007669"/>
    <property type="project" value="InterPro"/>
</dbReference>
<dbReference type="Proteomes" id="UP000076744">
    <property type="component" value="Unassembled WGS sequence"/>
</dbReference>
<evidence type="ECO:0000256" key="7">
    <source>
        <dbReference type="SAM" id="MobiDB-lite"/>
    </source>
</evidence>
<dbReference type="GeneID" id="30017996"/>
<keyword evidence="9" id="KW-1185">Reference proteome</keyword>
<dbReference type="InterPro" id="IPR019190">
    <property type="entry name" value="EXOV"/>
</dbReference>
<dbReference type="AlphaFoldDB" id="A0A168CAI5"/>
<keyword evidence="4" id="KW-0411">Iron-sulfur</keyword>
<dbReference type="PANTHER" id="PTHR14464:SF4">
    <property type="entry name" value="EXONUCLEASE V"/>
    <property type="match status" value="1"/>
</dbReference>
<dbReference type="RefSeq" id="XP_018707034.1">
    <property type="nucleotide sequence ID" value="XM_018845311.1"/>
</dbReference>
<organism evidence="8 9">
    <name type="scientific">Cordyceps fumosorosea (strain ARSEF 2679)</name>
    <name type="common">Isaria fumosorosea</name>
    <dbReference type="NCBI Taxonomy" id="1081104"/>
    <lineage>
        <taxon>Eukaryota</taxon>
        <taxon>Fungi</taxon>
        <taxon>Dikarya</taxon>
        <taxon>Ascomycota</taxon>
        <taxon>Pezizomycotina</taxon>
        <taxon>Sordariomycetes</taxon>
        <taxon>Hypocreomycetidae</taxon>
        <taxon>Hypocreales</taxon>
        <taxon>Cordycipitaceae</taxon>
        <taxon>Cordyceps</taxon>
    </lineage>
</organism>
<dbReference type="Pfam" id="PF09810">
    <property type="entry name" value="Exo5"/>
    <property type="match status" value="1"/>
</dbReference>
<evidence type="ECO:0000256" key="1">
    <source>
        <dbReference type="ARBA" id="ARBA00001966"/>
    </source>
</evidence>
<dbReference type="GO" id="GO:0051539">
    <property type="term" value="F:4 iron, 4 sulfur cluster binding"/>
    <property type="evidence" value="ECO:0007669"/>
    <property type="project" value="UniProtKB-KW"/>
</dbReference>
<keyword evidence="4" id="KW-0479">Metal-binding</keyword>
<evidence type="ECO:0000313" key="9">
    <source>
        <dbReference type="Proteomes" id="UP000076744"/>
    </source>
</evidence>
<dbReference type="GO" id="GO:0005739">
    <property type="term" value="C:mitochondrion"/>
    <property type="evidence" value="ECO:0007669"/>
    <property type="project" value="TreeGrafter"/>
</dbReference>
<dbReference type="OrthoDB" id="354769at2759"/>
<reference evidence="8 9" key="1">
    <citation type="journal article" date="2016" name="Genome Biol. Evol.">
        <title>Divergent and convergent evolution of fungal pathogenicity.</title>
        <authorList>
            <person name="Shang Y."/>
            <person name="Xiao G."/>
            <person name="Zheng P."/>
            <person name="Cen K."/>
            <person name="Zhan S."/>
            <person name="Wang C."/>
        </authorList>
    </citation>
    <scope>NUCLEOTIDE SEQUENCE [LARGE SCALE GENOMIC DNA]</scope>
    <source>
        <strain evidence="8 9">ARSEF 2679</strain>
    </source>
</reference>
<keyword evidence="4" id="KW-0004">4Fe-4S</keyword>
<comment type="similarity">
    <text evidence="2">Belongs to the EXO5 family.</text>
</comment>
<evidence type="ECO:0000256" key="6">
    <source>
        <dbReference type="ARBA" id="ARBA00022839"/>
    </source>
</evidence>
<protein>
    <submittedName>
        <fullName evidence="8">Defects in morphology protein 1-like protein</fullName>
    </submittedName>
</protein>